<reference evidence="1" key="1">
    <citation type="submission" date="2022-07" db="EMBL/GenBank/DDBJ databases">
        <title>Draft genome sequence of Zalerion maritima ATCC 34329, a (micro)plastics degrading marine fungus.</title>
        <authorList>
            <person name="Paco A."/>
            <person name="Goncalves M.F.M."/>
            <person name="Rocha-Santos T.A.P."/>
            <person name="Alves A."/>
        </authorList>
    </citation>
    <scope>NUCLEOTIDE SEQUENCE</scope>
    <source>
        <strain evidence="1">ATCC 34329</strain>
    </source>
</reference>
<gene>
    <name evidence="1" type="ORF">MKZ38_004022</name>
</gene>
<keyword evidence="2" id="KW-1185">Reference proteome</keyword>
<evidence type="ECO:0000313" key="1">
    <source>
        <dbReference type="EMBL" id="KAJ2898297.1"/>
    </source>
</evidence>
<dbReference type="EMBL" id="JAKWBI020000237">
    <property type="protein sequence ID" value="KAJ2898297.1"/>
    <property type="molecule type" value="Genomic_DNA"/>
</dbReference>
<name>A0AAD5RN85_9PEZI</name>
<dbReference type="AlphaFoldDB" id="A0AAD5RN85"/>
<accession>A0AAD5RN85</accession>
<proteinExistence type="predicted"/>
<evidence type="ECO:0000313" key="2">
    <source>
        <dbReference type="Proteomes" id="UP001201980"/>
    </source>
</evidence>
<dbReference type="Proteomes" id="UP001201980">
    <property type="component" value="Unassembled WGS sequence"/>
</dbReference>
<protein>
    <submittedName>
        <fullName evidence="1">Uncharacterized protein</fullName>
    </submittedName>
</protein>
<sequence length="151" mass="17110">MIGAQDVEANKKQYQILREAYRGLPPAAPYGVKPDVIVVRLQNIQQLPGQPPQSNERDILWIECKAPSLDVPHEWNRVLNEAVGRLDVAHPTRRVYLILAIGLKWMPFLWDPVAPTLNPQGSPLNILKDNCQIRHCVFDTPLLRINCASAY</sequence>
<comment type="caution">
    <text evidence="1">The sequence shown here is derived from an EMBL/GenBank/DDBJ whole genome shotgun (WGS) entry which is preliminary data.</text>
</comment>
<organism evidence="1 2">
    <name type="scientific">Zalerion maritima</name>
    <dbReference type="NCBI Taxonomy" id="339359"/>
    <lineage>
        <taxon>Eukaryota</taxon>
        <taxon>Fungi</taxon>
        <taxon>Dikarya</taxon>
        <taxon>Ascomycota</taxon>
        <taxon>Pezizomycotina</taxon>
        <taxon>Sordariomycetes</taxon>
        <taxon>Lulworthiomycetidae</taxon>
        <taxon>Lulworthiales</taxon>
        <taxon>Lulworthiaceae</taxon>
        <taxon>Zalerion</taxon>
    </lineage>
</organism>